<name>A0A9P9GCY1_FUSSL</name>
<gene>
    <name evidence="2" type="ORF">B0J15DRAFT_570039</name>
</gene>
<feature type="domain" description="Heterokaryon incompatibility" evidence="1">
    <location>
        <begin position="242"/>
        <end position="391"/>
    </location>
</feature>
<evidence type="ECO:0000259" key="1">
    <source>
        <dbReference type="Pfam" id="PF06985"/>
    </source>
</evidence>
<dbReference type="Proteomes" id="UP000736672">
    <property type="component" value="Unassembled WGS sequence"/>
</dbReference>
<reference evidence="2" key="1">
    <citation type="journal article" date="2021" name="Nat. Commun.">
        <title>Genetic determinants of endophytism in the Arabidopsis root mycobiome.</title>
        <authorList>
            <person name="Mesny F."/>
            <person name="Miyauchi S."/>
            <person name="Thiergart T."/>
            <person name="Pickel B."/>
            <person name="Atanasova L."/>
            <person name="Karlsson M."/>
            <person name="Huettel B."/>
            <person name="Barry K.W."/>
            <person name="Haridas S."/>
            <person name="Chen C."/>
            <person name="Bauer D."/>
            <person name="Andreopoulos W."/>
            <person name="Pangilinan J."/>
            <person name="LaButti K."/>
            <person name="Riley R."/>
            <person name="Lipzen A."/>
            <person name="Clum A."/>
            <person name="Drula E."/>
            <person name="Henrissat B."/>
            <person name="Kohler A."/>
            <person name="Grigoriev I.V."/>
            <person name="Martin F.M."/>
            <person name="Hacquard S."/>
        </authorList>
    </citation>
    <scope>NUCLEOTIDE SEQUENCE</scope>
    <source>
        <strain evidence="2">FSSC 5 MPI-SDFR-AT-0091</strain>
    </source>
</reference>
<evidence type="ECO:0000313" key="2">
    <source>
        <dbReference type="EMBL" id="KAH7237235.1"/>
    </source>
</evidence>
<proteinExistence type="predicted"/>
<organism evidence="2 3">
    <name type="scientific">Fusarium solani</name>
    <name type="common">Filamentous fungus</name>
    <dbReference type="NCBI Taxonomy" id="169388"/>
    <lineage>
        <taxon>Eukaryota</taxon>
        <taxon>Fungi</taxon>
        <taxon>Dikarya</taxon>
        <taxon>Ascomycota</taxon>
        <taxon>Pezizomycotina</taxon>
        <taxon>Sordariomycetes</taxon>
        <taxon>Hypocreomycetidae</taxon>
        <taxon>Hypocreales</taxon>
        <taxon>Nectriaceae</taxon>
        <taxon>Fusarium</taxon>
        <taxon>Fusarium solani species complex</taxon>
    </lineage>
</organism>
<keyword evidence="3" id="KW-1185">Reference proteome</keyword>
<dbReference type="OrthoDB" id="5125733at2759"/>
<dbReference type="InterPro" id="IPR010730">
    <property type="entry name" value="HET"/>
</dbReference>
<dbReference type="AlphaFoldDB" id="A0A9P9GCY1"/>
<accession>A0A9P9GCY1</accession>
<dbReference type="Pfam" id="PF06985">
    <property type="entry name" value="HET"/>
    <property type="match status" value="1"/>
</dbReference>
<protein>
    <submittedName>
        <fullName evidence="2">Heterokaryon incompatibility protein-domain-containing protein</fullName>
    </submittedName>
</protein>
<evidence type="ECO:0000313" key="3">
    <source>
        <dbReference type="Proteomes" id="UP000736672"/>
    </source>
</evidence>
<dbReference type="PANTHER" id="PTHR33112:SF8">
    <property type="entry name" value="HETEROKARYON INCOMPATIBILITY DOMAIN-CONTAINING PROTEIN"/>
    <property type="match status" value="1"/>
</dbReference>
<sequence>MDFILQAWDPGSARSVARKAGYCKACVGMLCTPEGLKSLGTLPGYRHSNMHQLLESIKQGCRLCEIILRSGWEHPRHKLGSDKQVQYSEKQKDRYVWFVSRGSRQSPPPGFTRYTTKDWEKRLRDSLGDRVWLDGGYVDHEKPPKAPKERWTWNSQISIAIMASFDDPAAKYFFNRTTHTNFLDGDIMQQAKIWLDDCVGECHERCLPPEKSQLPTRVLDVESSLGPIVRLQDQTAGRFERYAVLSYCWGGPQPLTATKSNIQTLISGVEIDRLPQTLKDAVYVTRRLGIRYLWIDALCIIQDSPEDKLSEIGKMGTVYRNAVVTIASAHARKASDGFLKIAKDNKPEHSCTMPIYLPKQPRVGRVTLAAEGIPADTHPLPLRTRGWAFQEAVLSRRILIFSDYDLHCHCKPQHEMLLNLGNLKREKSPRLFSFGTKLFDEFETYHRSRGDGWMSPVFLGGMWSGMLLEFTTRSLTVADDRLHAMQGIANELLQSKHLSTTMDRTYIAGTWMACLPLQLLWSRSQAGPSQPVTSRSKRAPTWSWGCLDCRINFYSYGISYVRPYKGFSLLHVSSEPDEVYLEAECDIVCRSLDQFRHDSSKGQGIRVTLDLDIDEFPTTATCVYYILLDKTIDITGRKKSDPLRLYYVEGIATYENEQGAFQRLGFFRWNVNQPAEDEYTFGQRRRVKLV</sequence>
<comment type="caution">
    <text evidence="2">The sequence shown here is derived from an EMBL/GenBank/DDBJ whole genome shotgun (WGS) entry which is preliminary data.</text>
</comment>
<dbReference type="PANTHER" id="PTHR33112">
    <property type="entry name" value="DOMAIN PROTEIN, PUTATIVE-RELATED"/>
    <property type="match status" value="1"/>
</dbReference>
<dbReference type="EMBL" id="JAGTJS010000023">
    <property type="protein sequence ID" value="KAH7237235.1"/>
    <property type="molecule type" value="Genomic_DNA"/>
</dbReference>